<evidence type="ECO:0000256" key="1">
    <source>
        <dbReference type="SAM" id="MobiDB-lite"/>
    </source>
</evidence>
<dbReference type="GO" id="GO:0005737">
    <property type="term" value="C:cytoplasm"/>
    <property type="evidence" value="ECO:0007669"/>
    <property type="project" value="TreeGrafter"/>
</dbReference>
<evidence type="ECO:0000313" key="2">
    <source>
        <dbReference type="EMBL" id="KAF5374806.1"/>
    </source>
</evidence>
<gene>
    <name evidence="2" type="ORF">D9758_000112</name>
</gene>
<dbReference type="PANTHER" id="PTHR36576:SF1">
    <property type="entry name" value="UPF0654 PROTEIN C11D3.01C-RELATED"/>
    <property type="match status" value="1"/>
</dbReference>
<sequence length="143" mass="15500">MSAGNKNPNNVAGGLKATISNPKTSKEAKNAAREKLNDMDEVTSEVGVQEKLNNNVLGGYKATLSNDSASDEAKAKARDILNDPEQFEDPDYVPNDDDEEEEDSTAAYRNNVLGGYKATLKNLNASEDAKENAKEILDDNESF</sequence>
<organism evidence="2 3">
    <name type="scientific">Tetrapyrgos nigripes</name>
    <dbReference type="NCBI Taxonomy" id="182062"/>
    <lineage>
        <taxon>Eukaryota</taxon>
        <taxon>Fungi</taxon>
        <taxon>Dikarya</taxon>
        <taxon>Basidiomycota</taxon>
        <taxon>Agaricomycotina</taxon>
        <taxon>Agaricomycetes</taxon>
        <taxon>Agaricomycetidae</taxon>
        <taxon>Agaricales</taxon>
        <taxon>Marasmiineae</taxon>
        <taxon>Marasmiaceae</taxon>
        <taxon>Tetrapyrgos</taxon>
    </lineage>
</organism>
<reference evidence="2 3" key="1">
    <citation type="journal article" date="2020" name="ISME J.">
        <title>Uncovering the hidden diversity of litter-decomposition mechanisms in mushroom-forming fungi.</title>
        <authorList>
            <person name="Floudas D."/>
            <person name="Bentzer J."/>
            <person name="Ahren D."/>
            <person name="Johansson T."/>
            <person name="Persson P."/>
            <person name="Tunlid A."/>
        </authorList>
    </citation>
    <scope>NUCLEOTIDE SEQUENCE [LARGE SCALE GENOMIC DNA]</scope>
    <source>
        <strain evidence="2 3">CBS 291.85</strain>
    </source>
</reference>
<dbReference type="Proteomes" id="UP000559256">
    <property type="component" value="Unassembled WGS sequence"/>
</dbReference>
<feature type="compositionally biased region" description="Polar residues" evidence="1">
    <location>
        <begin position="1"/>
        <end position="10"/>
    </location>
</feature>
<dbReference type="InterPro" id="IPR018824">
    <property type="entry name" value="Conidiation-specific_6"/>
</dbReference>
<dbReference type="InterPro" id="IPR052670">
    <property type="entry name" value="UPF0654_domain"/>
</dbReference>
<protein>
    <submittedName>
        <fullName evidence="2">Uncharacterized protein</fullName>
    </submittedName>
</protein>
<proteinExistence type="predicted"/>
<keyword evidence="3" id="KW-1185">Reference proteome</keyword>
<dbReference type="OrthoDB" id="674604at2759"/>
<comment type="caution">
    <text evidence="2">The sequence shown here is derived from an EMBL/GenBank/DDBJ whole genome shotgun (WGS) entry which is preliminary data.</text>
</comment>
<feature type="compositionally biased region" description="Acidic residues" evidence="1">
    <location>
        <begin position="85"/>
        <end position="104"/>
    </location>
</feature>
<dbReference type="PANTHER" id="PTHR36576">
    <property type="entry name" value="UPF0654 PROTEIN C11D3.01C-RELATED"/>
    <property type="match status" value="1"/>
</dbReference>
<dbReference type="Pfam" id="PF10346">
    <property type="entry name" value="Con-6"/>
    <property type="match status" value="3"/>
</dbReference>
<name>A0A8H5H0M6_9AGAR</name>
<dbReference type="EMBL" id="JAACJM010000001">
    <property type="protein sequence ID" value="KAF5374806.1"/>
    <property type="molecule type" value="Genomic_DNA"/>
</dbReference>
<feature type="region of interest" description="Disordered" evidence="1">
    <location>
        <begin position="1"/>
        <end position="40"/>
    </location>
</feature>
<feature type="compositionally biased region" description="Basic and acidic residues" evidence="1">
    <location>
        <begin position="71"/>
        <end position="81"/>
    </location>
</feature>
<evidence type="ECO:0000313" key="3">
    <source>
        <dbReference type="Proteomes" id="UP000559256"/>
    </source>
</evidence>
<accession>A0A8H5H0M6</accession>
<feature type="region of interest" description="Disordered" evidence="1">
    <location>
        <begin position="63"/>
        <end position="104"/>
    </location>
</feature>
<dbReference type="AlphaFoldDB" id="A0A8H5H0M6"/>
<feature type="compositionally biased region" description="Basic and acidic residues" evidence="1">
    <location>
        <begin position="24"/>
        <end position="38"/>
    </location>
</feature>